<dbReference type="InterPro" id="IPR058929">
    <property type="entry name" value="Ig_halo"/>
</dbReference>
<dbReference type="RefSeq" id="WP_103427028.1">
    <property type="nucleotide sequence ID" value="NZ_CP026309.1"/>
</dbReference>
<accession>A0A2I8VQD8</accession>
<evidence type="ECO:0000313" key="3">
    <source>
        <dbReference type="EMBL" id="AUV83339.1"/>
    </source>
</evidence>
<feature type="compositionally biased region" description="Low complexity" evidence="1">
    <location>
        <begin position="36"/>
        <end position="49"/>
    </location>
</feature>
<dbReference type="Pfam" id="PF25942">
    <property type="entry name" value="Ig_halo"/>
    <property type="match status" value="3"/>
</dbReference>
<sequence length="352" mass="37254">MTLYRRRLLALLATTVAGCGETTESGVTAETPTPTPARSVSSSSAPSGPRVRRQSVSVGNPRAEPQFVTVAVEYRGSTAFVESLELVPGERRTVRTPIDRGGTYDVVVETANGDRATYRWEVVERLDGLAVTLTDGIGVLRTVRCGTDCRVFAGGERLDEPLVGDGSPRWYAPAQVVLRNPGPATEVSLSVALDGEALVDARYRVDHEAQVVVPLTYRSGTYRVAVEVGGERVAGAWRVPEEPSRVVDVSTLAVGCGPANSQLRVRNADGETHAVTVTVERGDTVAFEERFVLEPGGGAAVVPVDGSGRYEVGIRLDGGPETRETWWSCPPNGPAAVVVDATGGASLQQTGL</sequence>
<dbReference type="AlphaFoldDB" id="A0A2I8VQD8"/>
<protein>
    <recommendedName>
        <fullName evidence="2">Ig-like domain-containing protein</fullName>
    </recommendedName>
</protein>
<evidence type="ECO:0000259" key="2">
    <source>
        <dbReference type="Pfam" id="PF25942"/>
    </source>
</evidence>
<dbReference type="GeneID" id="35594069"/>
<dbReference type="EMBL" id="CP026309">
    <property type="protein sequence ID" value="AUV83339.1"/>
    <property type="molecule type" value="Genomic_DNA"/>
</dbReference>
<keyword evidence="4" id="KW-1185">Reference proteome</keyword>
<evidence type="ECO:0000313" key="4">
    <source>
        <dbReference type="Proteomes" id="UP000236584"/>
    </source>
</evidence>
<gene>
    <name evidence="3" type="ORF">C2R22_18215</name>
</gene>
<dbReference type="KEGG" id="srub:C2R22_18215"/>
<reference evidence="3 4" key="1">
    <citation type="submission" date="2018-01" db="EMBL/GenBank/DDBJ databases">
        <title>Complete genome sequence of Salinigranum rubrum GX10T, an extremely halophilic archaeon isolated from a marine solar saltern.</title>
        <authorList>
            <person name="Han S."/>
        </authorList>
    </citation>
    <scope>NUCLEOTIDE SEQUENCE [LARGE SCALE GENOMIC DNA]</scope>
    <source>
        <strain evidence="3 4">GX10</strain>
    </source>
</reference>
<feature type="domain" description="Ig-like" evidence="2">
    <location>
        <begin position="185"/>
        <end position="247"/>
    </location>
</feature>
<name>A0A2I8VQD8_9EURY</name>
<dbReference type="Proteomes" id="UP000236584">
    <property type="component" value="Chromosome"/>
</dbReference>
<proteinExistence type="predicted"/>
<feature type="domain" description="Ig-like" evidence="2">
    <location>
        <begin position="68"/>
        <end position="145"/>
    </location>
</feature>
<organism evidence="3 4">
    <name type="scientific">Salinigranum rubrum</name>
    <dbReference type="NCBI Taxonomy" id="755307"/>
    <lineage>
        <taxon>Archaea</taxon>
        <taxon>Methanobacteriati</taxon>
        <taxon>Methanobacteriota</taxon>
        <taxon>Stenosarchaea group</taxon>
        <taxon>Halobacteria</taxon>
        <taxon>Halobacteriales</taxon>
        <taxon>Haloferacaceae</taxon>
        <taxon>Salinigranum</taxon>
    </lineage>
</organism>
<feature type="domain" description="Ig-like" evidence="2">
    <location>
        <begin position="272"/>
        <end position="350"/>
    </location>
</feature>
<evidence type="ECO:0000256" key="1">
    <source>
        <dbReference type="SAM" id="MobiDB-lite"/>
    </source>
</evidence>
<feature type="compositionally biased region" description="Polar residues" evidence="1">
    <location>
        <begin position="22"/>
        <end position="31"/>
    </location>
</feature>
<dbReference type="PROSITE" id="PS51257">
    <property type="entry name" value="PROKAR_LIPOPROTEIN"/>
    <property type="match status" value="1"/>
</dbReference>
<dbReference type="OrthoDB" id="307531at2157"/>
<feature type="region of interest" description="Disordered" evidence="1">
    <location>
        <begin position="21"/>
        <end position="59"/>
    </location>
</feature>